<keyword evidence="3" id="KW-1185">Reference proteome</keyword>
<evidence type="ECO:0000313" key="3">
    <source>
        <dbReference type="Proteomes" id="UP000192596"/>
    </source>
</evidence>
<dbReference type="EMBL" id="NAJO01000040">
    <property type="protein sequence ID" value="OQN99376.1"/>
    <property type="molecule type" value="Genomic_DNA"/>
</dbReference>
<protein>
    <submittedName>
        <fullName evidence="2">Uncharacterized protein</fullName>
    </submittedName>
</protein>
<accession>A0A1V8SJP1</accession>
<dbReference type="Proteomes" id="UP000192596">
    <property type="component" value="Unassembled WGS sequence"/>
</dbReference>
<sequence length="211" mass="22677">MRASFVENSSSRQQGGGEGDDKGNDDDERLSTTANNGSPPHFQSRPLPGTLDMPHTFPGHIPSHDPALLNFILAGSPAEIDPQVTSDLSSSTTQAYQMNLDPFQRIAYGLWLEAQMRRHGALEKPESDLHTTSGGAVHISTRRETDGLAAELRTLLRAIAGRKARDGAERGGYDGMAVGDGHDDHDNDGDGRVEGTDASDDRNDDDDSKKA</sequence>
<feature type="compositionally biased region" description="Polar residues" evidence="1">
    <location>
        <begin position="1"/>
        <end position="13"/>
    </location>
</feature>
<reference evidence="3" key="1">
    <citation type="submission" date="2017-03" db="EMBL/GenBank/DDBJ databases">
        <title>Genomes of endolithic fungi from Antarctica.</title>
        <authorList>
            <person name="Coleine C."/>
            <person name="Masonjones S."/>
            <person name="Stajich J.E."/>
        </authorList>
    </citation>
    <scope>NUCLEOTIDE SEQUENCE [LARGE SCALE GENOMIC DNA]</scope>
    <source>
        <strain evidence="3">CCFEE 5527</strain>
    </source>
</reference>
<evidence type="ECO:0000313" key="2">
    <source>
        <dbReference type="EMBL" id="OQN99376.1"/>
    </source>
</evidence>
<dbReference type="InParanoid" id="A0A1V8SJP1"/>
<organism evidence="2 3">
    <name type="scientific">Cryoendolithus antarcticus</name>
    <dbReference type="NCBI Taxonomy" id="1507870"/>
    <lineage>
        <taxon>Eukaryota</taxon>
        <taxon>Fungi</taxon>
        <taxon>Dikarya</taxon>
        <taxon>Ascomycota</taxon>
        <taxon>Pezizomycotina</taxon>
        <taxon>Dothideomycetes</taxon>
        <taxon>Dothideomycetidae</taxon>
        <taxon>Cladosporiales</taxon>
        <taxon>Cladosporiaceae</taxon>
        <taxon>Cryoendolithus</taxon>
    </lineage>
</organism>
<proteinExistence type="predicted"/>
<feature type="compositionally biased region" description="Basic and acidic residues" evidence="1">
    <location>
        <begin position="180"/>
        <end position="211"/>
    </location>
</feature>
<feature type="region of interest" description="Disordered" evidence="1">
    <location>
        <begin position="165"/>
        <end position="211"/>
    </location>
</feature>
<feature type="region of interest" description="Disordered" evidence="1">
    <location>
        <begin position="1"/>
        <end position="57"/>
    </location>
</feature>
<evidence type="ECO:0000256" key="1">
    <source>
        <dbReference type="SAM" id="MobiDB-lite"/>
    </source>
</evidence>
<comment type="caution">
    <text evidence="2">The sequence shown here is derived from an EMBL/GenBank/DDBJ whole genome shotgun (WGS) entry which is preliminary data.</text>
</comment>
<dbReference type="AlphaFoldDB" id="A0A1V8SJP1"/>
<name>A0A1V8SJP1_9PEZI</name>
<gene>
    <name evidence="2" type="ORF">B0A48_14353</name>
</gene>